<dbReference type="OrthoDB" id="2742205at2759"/>
<dbReference type="AlphaFoldDB" id="A0A1Y2IPM3"/>
<dbReference type="EMBL" id="KZ084108">
    <property type="protein sequence ID" value="OSD01922.1"/>
    <property type="molecule type" value="Genomic_DNA"/>
</dbReference>
<name>A0A1Y2IPM3_TRAC3</name>
<feature type="compositionally biased region" description="Gly residues" evidence="1">
    <location>
        <begin position="735"/>
        <end position="754"/>
    </location>
</feature>
<dbReference type="STRING" id="1353009.A0A1Y2IPM3"/>
<evidence type="ECO:0000313" key="2">
    <source>
        <dbReference type="EMBL" id="OSD01922.1"/>
    </source>
</evidence>
<reference evidence="2 3" key="1">
    <citation type="journal article" date="2015" name="Biotechnol. Biofuels">
        <title>Enhanced degradation of softwood versus hardwood by the white-rot fungus Pycnoporus coccineus.</title>
        <authorList>
            <person name="Couturier M."/>
            <person name="Navarro D."/>
            <person name="Chevret D."/>
            <person name="Henrissat B."/>
            <person name="Piumi F."/>
            <person name="Ruiz-Duenas F.J."/>
            <person name="Martinez A.T."/>
            <person name="Grigoriev I.V."/>
            <person name="Riley R."/>
            <person name="Lipzen A."/>
            <person name="Berrin J.G."/>
            <person name="Master E.R."/>
            <person name="Rosso M.N."/>
        </authorList>
    </citation>
    <scope>NUCLEOTIDE SEQUENCE [LARGE SCALE GENOMIC DNA]</scope>
    <source>
        <strain evidence="2 3">BRFM310</strain>
    </source>
</reference>
<sequence length="781" mass="85270">MSGTPTSTRFAAIYESLPPDIQHAIIEKQLIPLLDHVNKSKSKRVLASAAKMQRRHAGIPIIDLKSKQREVNALLDELHRDAKRSFVRERSHRTELMEQTVESVTGWLNDLWRLVYEHNVDFLLVHRCLLFVVNVLDQIAHGRARCRCAFTSMYVPITLKRKSGKVVKSWELTGAHNIEEVLQFIWRDLFLSLLASGNQRQIRKIPDMLDDIEDLMSWTALERLLYGGRKCPHDIDDDDLDDDFYASENEFDADTDEDAFTDEDSVLDLPIDHEDWLPKISQSSTPSHARHWSPRISSQMPQFRRLVQSAMLAVFKVSPSLRLYSALLSNSTDSPATQAELMSYLSKTATSCPEVFSAALDIHALENNTDQIASLLKTHEHLVRPRDAPILQSAVTIMATNPSHQLFALQIIERELLDTARAVHSALLGPFSLLDTPENRTEIEQIVKLRTAAAGRQDRVERWVDAICTPGMNAPNPMALAAMVMGLPIMPAMEGPDEMELSYLEMDPSDPDLDDLREEFRPRLKQRFEGWTDTGVTVKGGSVVLQKVYRDIMNMMPFLRANDVVEDMLGRLADKPSKQYLIDAVDALAAFVKVQRRKAALAKSEQKRRANAAAQAAAAAAAGPSSVPGEVPASTTTTPSASASSATPSSVSGSAATSPSTYAPPTVTDAPDLDSRPETPPPPLEPAEEEDDEPAHAPLHPHIHIHHHAHGQGPAPAPLFTFYTGQIPMPPGPGAGPAGGGPAPPGGGGFGGQGGGIFGGAMGNGFGAGFGGAFGGMEDVD</sequence>
<evidence type="ECO:0000313" key="3">
    <source>
        <dbReference type="Proteomes" id="UP000193067"/>
    </source>
</evidence>
<feature type="compositionally biased region" description="Low complexity" evidence="1">
    <location>
        <begin position="632"/>
        <end position="661"/>
    </location>
</feature>
<dbReference type="Proteomes" id="UP000193067">
    <property type="component" value="Unassembled WGS sequence"/>
</dbReference>
<feature type="region of interest" description="Disordered" evidence="1">
    <location>
        <begin position="620"/>
        <end position="754"/>
    </location>
</feature>
<proteinExistence type="predicted"/>
<organism evidence="2 3">
    <name type="scientific">Trametes coccinea (strain BRFM310)</name>
    <name type="common">Pycnoporus coccineus</name>
    <dbReference type="NCBI Taxonomy" id="1353009"/>
    <lineage>
        <taxon>Eukaryota</taxon>
        <taxon>Fungi</taxon>
        <taxon>Dikarya</taxon>
        <taxon>Basidiomycota</taxon>
        <taxon>Agaricomycotina</taxon>
        <taxon>Agaricomycetes</taxon>
        <taxon>Polyporales</taxon>
        <taxon>Polyporaceae</taxon>
        <taxon>Trametes</taxon>
    </lineage>
</organism>
<gene>
    <name evidence="2" type="ORF">PYCCODRAFT_1435918</name>
</gene>
<accession>A0A1Y2IPM3</accession>
<feature type="compositionally biased region" description="Basic residues" evidence="1">
    <location>
        <begin position="699"/>
        <end position="710"/>
    </location>
</feature>
<keyword evidence="3" id="KW-1185">Reference proteome</keyword>
<protein>
    <submittedName>
        <fullName evidence="2">Uncharacterized protein</fullName>
    </submittedName>
</protein>
<evidence type="ECO:0000256" key="1">
    <source>
        <dbReference type="SAM" id="MobiDB-lite"/>
    </source>
</evidence>